<reference evidence="2 3" key="1">
    <citation type="submission" date="2017-02" db="EMBL/GenBank/DDBJ databases">
        <title>Complete genome sequence of the cold-active Pseudoalteromonas aliena strain EH1 isolated from Arctic seawater.</title>
        <authorList>
            <person name="Kim E."/>
            <person name="Heo E."/>
            <person name="Kim H."/>
            <person name="Kim D."/>
        </authorList>
    </citation>
    <scope>NUCLEOTIDE SEQUENCE [LARGE SCALE GENOMIC DNA]</scope>
    <source>
        <strain evidence="2 3">EH1</strain>
    </source>
</reference>
<evidence type="ECO:0000259" key="1">
    <source>
        <dbReference type="Pfam" id="PF21880"/>
    </source>
</evidence>
<gene>
    <name evidence="2" type="ORF">B0W48_19715</name>
</gene>
<dbReference type="Pfam" id="PF21880">
    <property type="entry name" value="DUF6916"/>
    <property type="match status" value="1"/>
</dbReference>
<dbReference type="STRING" id="247523.B0W48_19715"/>
<sequence length="93" mass="10634">MEKFTFENVERTQGSIVKVAGQDGEVELRVSSVDRTKLNGEQWDAFRVLLKGSADEPLEQGIYRLTHDAFSDTELFLSPNSETEYEIYITTQK</sequence>
<evidence type="ECO:0000313" key="3">
    <source>
        <dbReference type="Proteomes" id="UP000188243"/>
    </source>
</evidence>
<accession>A0A1Q2H368</accession>
<dbReference type="InterPro" id="IPR054209">
    <property type="entry name" value="DUF6916"/>
</dbReference>
<dbReference type="AlphaFoldDB" id="A0A1Q2H368"/>
<dbReference type="KEGG" id="paln:B0W48_19715"/>
<dbReference type="RefSeq" id="WP_077538551.1">
    <property type="nucleotide sequence ID" value="NZ_CANLYY010000002.1"/>
</dbReference>
<proteinExistence type="predicted"/>
<name>A0A1Q2H368_9GAMM</name>
<protein>
    <recommendedName>
        <fullName evidence="1">DUF6916 domain-containing protein</fullName>
    </recommendedName>
</protein>
<evidence type="ECO:0000313" key="2">
    <source>
        <dbReference type="EMBL" id="AQQ01806.1"/>
    </source>
</evidence>
<dbReference type="Proteomes" id="UP000188243">
    <property type="component" value="Chromosome"/>
</dbReference>
<organism evidence="2 3">
    <name type="scientific">Pseudoalteromonas aliena</name>
    <dbReference type="NCBI Taxonomy" id="247523"/>
    <lineage>
        <taxon>Bacteria</taxon>
        <taxon>Pseudomonadati</taxon>
        <taxon>Pseudomonadota</taxon>
        <taxon>Gammaproteobacteria</taxon>
        <taxon>Alteromonadales</taxon>
        <taxon>Pseudoalteromonadaceae</taxon>
        <taxon>Pseudoalteromonas</taxon>
    </lineage>
</organism>
<dbReference type="EMBL" id="CP019628">
    <property type="protein sequence ID" value="AQQ01806.1"/>
    <property type="molecule type" value="Genomic_DNA"/>
</dbReference>
<feature type="domain" description="DUF6916" evidence="1">
    <location>
        <begin position="4"/>
        <end position="87"/>
    </location>
</feature>